<gene>
    <name evidence="1" type="ORF">HHI36_013222</name>
</gene>
<keyword evidence="2" id="KW-1185">Reference proteome</keyword>
<comment type="caution">
    <text evidence="1">The sequence shown here is derived from an EMBL/GenBank/DDBJ whole genome shotgun (WGS) entry which is preliminary data.</text>
</comment>
<reference evidence="1 2" key="1">
    <citation type="journal article" date="2021" name="BMC Biol.">
        <title>Horizontally acquired antibacterial genes associated with adaptive radiation of ladybird beetles.</title>
        <authorList>
            <person name="Li H.S."/>
            <person name="Tang X.F."/>
            <person name="Huang Y.H."/>
            <person name="Xu Z.Y."/>
            <person name="Chen M.L."/>
            <person name="Du X.Y."/>
            <person name="Qiu B.Y."/>
            <person name="Chen P.T."/>
            <person name="Zhang W."/>
            <person name="Slipinski A."/>
            <person name="Escalona H.E."/>
            <person name="Waterhouse R.M."/>
            <person name="Zwick A."/>
            <person name="Pang H."/>
        </authorList>
    </citation>
    <scope>NUCLEOTIDE SEQUENCE [LARGE SCALE GENOMIC DNA]</scope>
    <source>
        <strain evidence="1">SYSU2018</strain>
    </source>
</reference>
<name>A0ABD2NGG3_9CUCU</name>
<evidence type="ECO:0000313" key="1">
    <source>
        <dbReference type="EMBL" id="KAL3277881.1"/>
    </source>
</evidence>
<dbReference type="EMBL" id="JABFTP020000103">
    <property type="protein sequence ID" value="KAL3277881.1"/>
    <property type="molecule type" value="Genomic_DNA"/>
</dbReference>
<evidence type="ECO:0000313" key="2">
    <source>
        <dbReference type="Proteomes" id="UP001516400"/>
    </source>
</evidence>
<dbReference type="Proteomes" id="UP001516400">
    <property type="component" value="Unassembled WGS sequence"/>
</dbReference>
<sequence length="74" mass="7958">MVEVPNILANSFADFFTCDPDRLPNPATPRNLNELCDIEITPSLVKEHLTTLDTTSAPGLDGITALLLKDCASS</sequence>
<dbReference type="AlphaFoldDB" id="A0ABD2NGG3"/>
<feature type="non-terminal residue" evidence="1">
    <location>
        <position position="74"/>
    </location>
</feature>
<organism evidence="1 2">
    <name type="scientific">Cryptolaemus montrouzieri</name>
    <dbReference type="NCBI Taxonomy" id="559131"/>
    <lineage>
        <taxon>Eukaryota</taxon>
        <taxon>Metazoa</taxon>
        <taxon>Ecdysozoa</taxon>
        <taxon>Arthropoda</taxon>
        <taxon>Hexapoda</taxon>
        <taxon>Insecta</taxon>
        <taxon>Pterygota</taxon>
        <taxon>Neoptera</taxon>
        <taxon>Endopterygota</taxon>
        <taxon>Coleoptera</taxon>
        <taxon>Polyphaga</taxon>
        <taxon>Cucujiformia</taxon>
        <taxon>Coccinelloidea</taxon>
        <taxon>Coccinellidae</taxon>
        <taxon>Scymninae</taxon>
        <taxon>Scymnini</taxon>
        <taxon>Cryptolaemus</taxon>
    </lineage>
</organism>
<proteinExistence type="predicted"/>
<accession>A0ABD2NGG3</accession>
<protein>
    <submittedName>
        <fullName evidence="1">Uncharacterized protein</fullName>
    </submittedName>
</protein>